<evidence type="ECO:0000256" key="8">
    <source>
        <dbReference type="ARBA" id="ARBA00023098"/>
    </source>
</evidence>
<keyword evidence="6" id="KW-0256">Endoplasmic reticulum</keyword>
<dbReference type="InterPro" id="IPR004277">
    <property type="entry name" value="PSS"/>
</dbReference>
<feature type="transmembrane region" description="Helical" evidence="13">
    <location>
        <begin position="71"/>
        <end position="90"/>
    </location>
</feature>
<keyword evidence="8" id="KW-0443">Lipid metabolism</keyword>
<feature type="transmembrane region" description="Helical" evidence="13">
    <location>
        <begin position="390"/>
        <end position="408"/>
    </location>
</feature>
<dbReference type="EMBL" id="CYKH01000107">
    <property type="protein sequence ID" value="CUE71370.1"/>
    <property type="molecule type" value="Genomic_DNA"/>
</dbReference>
<evidence type="ECO:0000256" key="3">
    <source>
        <dbReference type="ARBA" id="ARBA00022516"/>
    </source>
</evidence>
<dbReference type="GO" id="GO:0005789">
    <property type="term" value="C:endoplasmic reticulum membrane"/>
    <property type="evidence" value="ECO:0007669"/>
    <property type="project" value="UniProtKB-SubCell"/>
</dbReference>
<comment type="subcellular location">
    <subcellularLocation>
        <location evidence="1">Endoplasmic reticulum membrane</location>
        <topology evidence="1">Multi-pass membrane protein</topology>
    </subcellularLocation>
</comment>
<comment type="pathway">
    <text evidence="2">Lipid metabolism.</text>
</comment>
<feature type="transmembrane region" description="Helical" evidence="13">
    <location>
        <begin position="102"/>
        <end position="122"/>
    </location>
</feature>
<evidence type="ECO:0000256" key="7">
    <source>
        <dbReference type="ARBA" id="ARBA00022989"/>
    </source>
</evidence>
<proteinExistence type="predicted"/>
<feature type="transmembrane region" description="Helical" evidence="13">
    <location>
        <begin position="420"/>
        <end position="442"/>
    </location>
</feature>
<keyword evidence="15" id="KW-1185">Reference proteome</keyword>
<keyword evidence="7 13" id="KW-1133">Transmembrane helix</keyword>
<feature type="transmembrane region" description="Helical" evidence="13">
    <location>
        <begin position="42"/>
        <end position="59"/>
    </location>
</feature>
<evidence type="ECO:0000256" key="9">
    <source>
        <dbReference type="ARBA" id="ARBA00023136"/>
    </source>
</evidence>
<evidence type="ECO:0000256" key="11">
    <source>
        <dbReference type="ARBA" id="ARBA00023264"/>
    </source>
</evidence>
<keyword evidence="5 13" id="KW-0812">Transmembrane</keyword>
<evidence type="ECO:0000256" key="2">
    <source>
        <dbReference type="ARBA" id="ARBA00005189"/>
    </source>
</evidence>
<evidence type="ECO:0000256" key="5">
    <source>
        <dbReference type="ARBA" id="ARBA00022692"/>
    </source>
</evidence>
<dbReference type="OMA" id="LPNFWEC"/>
<dbReference type="VEuPathDB" id="TriTrypDB:BSAL_53135"/>
<feature type="transmembrane region" description="Helical" evidence="13">
    <location>
        <begin position="352"/>
        <end position="370"/>
    </location>
</feature>
<evidence type="ECO:0000256" key="10">
    <source>
        <dbReference type="ARBA" id="ARBA00023209"/>
    </source>
</evidence>
<comment type="pathway">
    <text evidence="12">Phospholipid metabolism.</text>
</comment>
<dbReference type="GO" id="GO:0106245">
    <property type="term" value="F:L-serine-phosphatidylethanolamine phosphatidyltransferase activity"/>
    <property type="evidence" value="ECO:0007669"/>
    <property type="project" value="InterPro"/>
</dbReference>
<evidence type="ECO:0000256" key="6">
    <source>
        <dbReference type="ARBA" id="ARBA00022824"/>
    </source>
</evidence>
<evidence type="ECO:0000256" key="1">
    <source>
        <dbReference type="ARBA" id="ARBA00004477"/>
    </source>
</evidence>
<keyword evidence="11" id="KW-1208">Phospholipid metabolism</keyword>
<name>A0A0S4ILR0_BODSA</name>
<accession>A0A0S4ILR0</accession>
<evidence type="ECO:0000256" key="12">
    <source>
        <dbReference type="ARBA" id="ARBA00025707"/>
    </source>
</evidence>
<reference evidence="15" key="1">
    <citation type="submission" date="2015-09" db="EMBL/GenBank/DDBJ databases">
        <authorList>
            <consortium name="Pathogen Informatics"/>
        </authorList>
    </citation>
    <scope>NUCLEOTIDE SEQUENCE [LARGE SCALE GENOMIC DNA]</scope>
    <source>
        <strain evidence="15">Lake Konstanz</strain>
    </source>
</reference>
<dbReference type="OrthoDB" id="10265393at2759"/>
<dbReference type="GO" id="GO:0006659">
    <property type="term" value="P:phosphatidylserine biosynthetic process"/>
    <property type="evidence" value="ECO:0007669"/>
    <property type="project" value="InterPro"/>
</dbReference>
<dbReference type="PANTHER" id="PTHR15362">
    <property type="entry name" value="PHOSPHATIDYLINOSITOL SYNTHASE"/>
    <property type="match status" value="1"/>
</dbReference>
<dbReference type="Proteomes" id="UP000051952">
    <property type="component" value="Unassembled WGS sequence"/>
</dbReference>
<protein>
    <submittedName>
        <fullName evidence="14">Phosphatidylserine synthase, putative</fullName>
    </submittedName>
</protein>
<keyword evidence="4" id="KW-0808">Transferase</keyword>
<sequence length="463" mass="53026">MPSSPQHQRAAVASAPATTAVSRTSPYLSEVDFIDFVYKPHTLTAMVILVSTLFALWKWQHLPGGDMLSSVKLGLAAAAWVFVVFGTIHLPDGLMVRPHPIFWRFILSIAILYLMLIAFLTFQDLATVKQLFAWYDPIHTVVHPEQSYANDCRLSTPEEPYKFWTTIFDIFLLAHSMGYWAKMVVIRDWRIVTAVSIGFELVEVTFQHQLPNFKECWWDHVICDVLICNGGGTVLGYLTLKLFGAKPYHWARLEDIPTLKGKAQRVLKQFTPRSFDAYNWHMFQSAKRFTQVCLLLTVFTMNEINCFTMKNILNQKPTYHLVPMRLVMWGFLAVPGLREYYCYISDPTVKRLGTFAWVGTIALFMETVFIAKMRVEGGYFTEPTPASIGIPWIIAGSMMAAWVVLYFGVPCLRRSVITRLLLNVLYFGAFLVLLAMCCMANADTQWGLEEFNAFVKEHRLWES</sequence>
<keyword evidence="3" id="KW-0444">Lipid biosynthesis</keyword>
<dbReference type="PANTHER" id="PTHR15362:SF7">
    <property type="entry name" value="PHOSPHATIDYLSERINE SYNTHASE 2"/>
    <property type="match status" value="1"/>
</dbReference>
<dbReference type="Pfam" id="PF03034">
    <property type="entry name" value="PSS"/>
    <property type="match status" value="1"/>
</dbReference>
<evidence type="ECO:0000256" key="13">
    <source>
        <dbReference type="SAM" id="Phobius"/>
    </source>
</evidence>
<dbReference type="AlphaFoldDB" id="A0A0S4ILR0"/>
<keyword evidence="9 13" id="KW-0472">Membrane</keyword>
<evidence type="ECO:0000313" key="15">
    <source>
        <dbReference type="Proteomes" id="UP000051952"/>
    </source>
</evidence>
<evidence type="ECO:0000313" key="14">
    <source>
        <dbReference type="EMBL" id="CUE71370.1"/>
    </source>
</evidence>
<evidence type="ECO:0000256" key="4">
    <source>
        <dbReference type="ARBA" id="ARBA00022679"/>
    </source>
</evidence>
<organism evidence="14 15">
    <name type="scientific">Bodo saltans</name>
    <name type="common">Flagellated protozoan</name>
    <dbReference type="NCBI Taxonomy" id="75058"/>
    <lineage>
        <taxon>Eukaryota</taxon>
        <taxon>Discoba</taxon>
        <taxon>Euglenozoa</taxon>
        <taxon>Kinetoplastea</taxon>
        <taxon>Metakinetoplastina</taxon>
        <taxon>Eubodonida</taxon>
        <taxon>Bodonidae</taxon>
        <taxon>Bodo</taxon>
    </lineage>
</organism>
<keyword evidence="10" id="KW-0594">Phospholipid biosynthesis</keyword>
<gene>
    <name evidence="14" type="ORF">BSAL_53135</name>
</gene>